<feature type="region of interest" description="Disordered" evidence="1">
    <location>
        <begin position="112"/>
        <end position="222"/>
    </location>
</feature>
<feature type="compositionally biased region" description="Basic and acidic residues" evidence="1">
    <location>
        <begin position="143"/>
        <end position="160"/>
    </location>
</feature>
<feature type="compositionally biased region" description="Polar residues" evidence="1">
    <location>
        <begin position="112"/>
        <end position="133"/>
    </location>
</feature>
<feature type="compositionally biased region" description="Basic and acidic residues" evidence="1">
    <location>
        <begin position="170"/>
        <end position="179"/>
    </location>
</feature>
<feature type="compositionally biased region" description="Basic and acidic residues" evidence="1">
    <location>
        <begin position="189"/>
        <end position="206"/>
    </location>
</feature>
<evidence type="ECO:0000313" key="3">
    <source>
        <dbReference type="Proteomes" id="UP000277204"/>
    </source>
</evidence>
<feature type="compositionally biased region" description="Basic and acidic residues" evidence="1">
    <location>
        <begin position="14"/>
        <end position="33"/>
    </location>
</feature>
<evidence type="ECO:0000313" key="2">
    <source>
        <dbReference type="EMBL" id="VDO65060.1"/>
    </source>
</evidence>
<dbReference type="EMBL" id="UZAI01001761">
    <property type="protein sequence ID" value="VDO65060.1"/>
    <property type="molecule type" value="Genomic_DNA"/>
</dbReference>
<dbReference type="AlphaFoldDB" id="A0A183LN41"/>
<keyword evidence="3" id="KW-1185">Reference proteome</keyword>
<accession>A0A183LN41</accession>
<sequence>MAAREGNMKQLYDATKKLSENRCKPERPVKSKEGEVITNIEEQRNRWVEHFKELLNRPAPLNPPNIEAAPTDIPINVDPPTIKEISMAIRQIKSGKAAGPNNIPAEALKADLSTQSTSDPLSGHHQQQLTIGENKSDPSGGRNQEKVLEVDRTHIEESTQLRHKTSPHMESSRPKEERKIKGHITPGNGDRHEKNEQELDETRKEGLGQSGLENAGWQPMLH</sequence>
<dbReference type="Proteomes" id="UP000277204">
    <property type="component" value="Unassembled WGS sequence"/>
</dbReference>
<protein>
    <submittedName>
        <fullName evidence="2">Uncharacterized protein</fullName>
    </submittedName>
</protein>
<proteinExistence type="predicted"/>
<organism evidence="2 3">
    <name type="scientific">Schistosoma margrebowiei</name>
    <dbReference type="NCBI Taxonomy" id="48269"/>
    <lineage>
        <taxon>Eukaryota</taxon>
        <taxon>Metazoa</taxon>
        <taxon>Spiralia</taxon>
        <taxon>Lophotrochozoa</taxon>
        <taxon>Platyhelminthes</taxon>
        <taxon>Trematoda</taxon>
        <taxon>Digenea</taxon>
        <taxon>Strigeidida</taxon>
        <taxon>Schistosomatoidea</taxon>
        <taxon>Schistosomatidae</taxon>
        <taxon>Schistosoma</taxon>
    </lineage>
</organism>
<reference evidence="2 3" key="1">
    <citation type="submission" date="2018-11" db="EMBL/GenBank/DDBJ databases">
        <authorList>
            <consortium name="Pathogen Informatics"/>
        </authorList>
    </citation>
    <scope>NUCLEOTIDE SEQUENCE [LARGE SCALE GENOMIC DNA]</scope>
    <source>
        <strain evidence="2 3">Zambia</strain>
    </source>
</reference>
<evidence type="ECO:0000256" key="1">
    <source>
        <dbReference type="SAM" id="MobiDB-lite"/>
    </source>
</evidence>
<feature type="region of interest" description="Disordered" evidence="1">
    <location>
        <begin position="1"/>
        <end position="33"/>
    </location>
</feature>
<name>A0A183LN41_9TREM</name>
<gene>
    <name evidence="2" type="ORF">SMRZ_LOCUS5216</name>
</gene>